<dbReference type="InterPro" id="IPR027417">
    <property type="entry name" value="P-loop_NTPase"/>
</dbReference>
<dbReference type="SUPFAM" id="SSF52540">
    <property type="entry name" value="P-loop containing nucleoside triphosphate hydrolases"/>
    <property type="match status" value="1"/>
</dbReference>
<dbReference type="OMA" id="EHVWKVR"/>
<dbReference type="InterPro" id="IPR057573">
    <property type="entry name" value="NOL9_N"/>
</dbReference>
<feature type="compositionally biased region" description="Low complexity" evidence="10">
    <location>
        <begin position="73"/>
        <end position="83"/>
    </location>
</feature>
<dbReference type="Pfam" id="PF24419">
    <property type="entry name" value="Cupin_NOL9"/>
    <property type="match status" value="1"/>
</dbReference>
<proteinExistence type="inferred from homology"/>
<evidence type="ECO:0000256" key="10">
    <source>
        <dbReference type="SAM" id="MobiDB-lite"/>
    </source>
</evidence>
<name>U4L354_PYROM</name>
<evidence type="ECO:0000256" key="8">
    <source>
        <dbReference type="ARBA" id="ARBA00022840"/>
    </source>
</evidence>
<evidence type="ECO:0000313" key="14">
    <source>
        <dbReference type="Proteomes" id="UP000018144"/>
    </source>
</evidence>
<feature type="compositionally biased region" description="Polar residues" evidence="10">
    <location>
        <begin position="132"/>
        <end position="149"/>
    </location>
</feature>
<organism evidence="13 14">
    <name type="scientific">Pyronema omphalodes (strain CBS 100304)</name>
    <name type="common">Pyronema confluens</name>
    <dbReference type="NCBI Taxonomy" id="1076935"/>
    <lineage>
        <taxon>Eukaryota</taxon>
        <taxon>Fungi</taxon>
        <taxon>Dikarya</taxon>
        <taxon>Ascomycota</taxon>
        <taxon>Pezizomycotina</taxon>
        <taxon>Pezizomycetes</taxon>
        <taxon>Pezizales</taxon>
        <taxon>Pyronemataceae</taxon>
        <taxon>Pyronema</taxon>
    </lineage>
</organism>
<dbReference type="EMBL" id="HF935496">
    <property type="protein sequence ID" value="CCX09795.1"/>
    <property type="molecule type" value="Genomic_DNA"/>
</dbReference>
<accession>U4L354</accession>
<feature type="region of interest" description="Disordered" evidence="10">
    <location>
        <begin position="126"/>
        <end position="160"/>
    </location>
</feature>
<evidence type="ECO:0000313" key="13">
    <source>
        <dbReference type="EMBL" id="CCX09795.1"/>
    </source>
</evidence>
<dbReference type="InterPro" id="IPR032319">
    <property type="entry name" value="CLP1_P"/>
</dbReference>
<evidence type="ECO:0000256" key="7">
    <source>
        <dbReference type="ARBA" id="ARBA00022777"/>
    </source>
</evidence>
<comment type="function">
    <text evidence="1">Polynucleotide 5'-kinase involved in rRNA processing.</text>
</comment>
<evidence type="ECO:0000256" key="1">
    <source>
        <dbReference type="ARBA" id="ARBA00003798"/>
    </source>
</evidence>
<feature type="region of interest" description="Disordered" evidence="10">
    <location>
        <begin position="1"/>
        <end position="90"/>
    </location>
</feature>
<feature type="domain" description="NOL9 N-terminal" evidence="12">
    <location>
        <begin position="224"/>
        <end position="279"/>
    </location>
</feature>
<dbReference type="GO" id="GO:0051731">
    <property type="term" value="F:polynucleotide 5'-hydroxyl-kinase activity"/>
    <property type="evidence" value="ECO:0007669"/>
    <property type="project" value="InterPro"/>
</dbReference>
<dbReference type="GO" id="GO:0005524">
    <property type="term" value="F:ATP binding"/>
    <property type="evidence" value="ECO:0007669"/>
    <property type="project" value="UniProtKB-KW"/>
</dbReference>
<evidence type="ECO:0000256" key="5">
    <source>
        <dbReference type="ARBA" id="ARBA00022679"/>
    </source>
</evidence>
<keyword evidence="6" id="KW-0547">Nucleotide-binding</keyword>
<keyword evidence="5" id="KW-0808">Transferase</keyword>
<dbReference type="eggNOG" id="KOG2750">
    <property type="taxonomic scope" value="Eukaryota"/>
</dbReference>
<reference evidence="13 14" key="1">
    <citation type="journal article" date="2013" name="PLoS Genet.">
        <title>The genome and development-dependent transcriptomes of Pyronema confluens: a window into fungal evolution.</title>
        <authorList>
            <person name="Traeger S."/>
            <person name="Altegoer F."/>
            <person name="Freitag M."/>
            <person name="Gabaldon T."/>
            <person name="Kempken F."/>
            <person name="Kumar A."/>
            <person name="Marcet-Houben M."/>
            <person name="Poggeler S."/>
            <person name="Stajich J.E."/>
            <person name="Nowrousian M."/>
        </authorList>
    </citation>
    <scope>NUCLEOTIDE SEQUENCE [LARGE SCALE GENOMIC DNA]</scope>
    <source>
        <strain evidence="14">CBS 100304</strain>
        <tissue evidence="13">Vegetative mycelium</tissue>
    </source>
</reference>
<dbReference type="STRING" id="1076935.U4L354"/>
<evidence type="ECO:0000256" key="3">
    <source>
        <dbReference type="ARBA" id="ARBA00018706"/>
    </source>
</evidence>
<evidence type="ECO:0000259" key="11">
    <source>
        <dbReference type="Pfam" id="PF16575"/>
    </source>
</evidence>
<dbReference type="Pfam" id="PF16575">
    <property type="entry name" value="CLP1_P"/>
    <property type="match status" value="1"/>
</dbReference>
<comment type="similarity">
    <text evidence="2">Belongs to the Clp1 family. NOL9/GRC3 subfamily.</text>
</comment>
<dbReference type="PANTHER" id="PTHR12755:SF3">
    <property type="entry name" value="POLYNUCLEOTIDE 5'-HYDROXYL-KINASE NOL9"/>
    <property type="match status" value="1"/>
</dbReference>
<feature type="compositionally biased region" description="Low complexity" evidence="10">
    <location>
        <begin position="33"/>
        <end position="43"/>
    </location>
</feature>
<evidence type="ECO:0000256" key="4">
    <source>
        <dbReference type="ARBA" id="ARBA00019824"/>
    </source>
</evidence>
<dbReference type="PANTHER" id="PTHR12755">
    <property type="entry name" value="CLEAVAGE/POLYADENYLATION FACTOR IA SUBUNIT CLP1P"/>
    <property type="match status" value="1"/>
</dbReference>
<keyword evidence="8" id="KW-0067">ATP-binding</keyword>
<dbReference type="OrthoDB" id="4054781at2759"/>
<evidence type="ECO:0000259" key="12">
    <source>
        <dbReference type="Pfam" id="PF24419"/>
    </source>
</evidence>
<sequence length="711" mass="76053">MPKRVREEEKSATPAPAPRLSAIAQRRLAQEKAAAAAAAAAPAPADPTTPLRQTAVAVVIETNSSKKTRRTATTRSTRSTSTSIEQTATVTKENEVIAEKRAAIEKKLRERVQLAEAAKNDPTVVLSEGWKDNSTPVLSAESSGGSSPTGEVRSARSALQKMKEKAVEQEDEDMASVVDEDEVMEDAVEAVVEPVREQVLSTFVPSEENYKVSKDGTQTFKLQPGETLAIVGIYTLTVLKGSVHVLGTKLSSSSVPSTIYAPLTHSLPVLTAAVKKSTDAPTKISYIELRIAPCASPLLNIGRLLPTFTNIWGTQEGTTFTPLFTSTTPTPILSAPQSHTSLLKSISRSASTSDPIILLTGAKSTGKSTLSRLLTNSLLRNGPVAYLDLDPGQPELSPPGMISLSLLSAPLLGPSFTHFTNKPKPTKQHHIGYPTPREDPGAYMRSVIDLLNTHRSEHPRVPLIINSFGWIKALGLELLADIAQHAQVTDVVFLGGGGAAVAEVMGQGINFHELSSAAAMATAQAGGMGGAGRFSPADLRALQSAAYFHPQDFSRLTHQKPWVVPYPSAIVGVDVLGESIDPADTRDAVEGTVVGVLLVDDVAEPIQVEKGLPLVRGVTPEGAECVGLAVVRAVDVEKQEVQLLMPVAVEDIEQWGDKRVVLQRGRGEIGLVEMLTGKEYKDGEAPWLQMGGKEKGKVWRVRRNVMRRGQQ</sequence>
<dbReference type="InterPro" id="IPR045116">
    <property type="entry name" value="Clp1/Grc3"/>
</dbReference>
<keyword evidence="14" id="KW-1185">Reference proteome</keyword>
<evidence type="ECO:0000256" key="9">
    <source>
        <dbReference type="ARBA" id="ARBA00071212"/>
    </source>
</evidence>
<gene>
    <name evidence="13" type="ORF">PCON_09388</name>
</gene>
<evidence type="ECO:0000256" key="6">
    <source>
        <dbReference type="ARBA" id="ARBA00022741"/>
    </source>
</evidence>
<feature type="region of interest" description="Disordered" evidence="10">
    <location>
        <begin position="419"/>
        <end position="438"/>
    </location>
</feature>
<protein>
    <recommendedName>
        <fullName evidence="4">Polynucleotide 5'-hydroxyl-kinase GRC3</fullName>
    </recommendedName>
    <alternativeName>
        <fullName evidence="9">Polynucleotide 5'-hydroxyl-kinase NOL9</fullName>
    </alternativeName>
    <alternativeName>
        <fullName evidence="3">Polynucleotide 5'-hydroxyl-kinase grc3</fullName>
    </alternativeName>
</protein>
<feature type="compositionally biased region" description="Basic and acidic residues" evidence="10">
    <location>
        <begin position="1"/>
        <end position="11"/>
    </location>
</feature>
<keyword evidence="7" id="KW-0418">Kinase</keyword>
<feature type="domain" description="Clp1 P-loop" evidence="11">
    <location>
        <begin position="361"/>
        <end position="549"/>
    </location>
</feature>
<dbReference type="GO" id="GO:0000448">
    <property type="term" value="P:cleavage in ITS2 between 5.8S rRNA and LSU-rRNA of tricistronic rRNA transcript (SSU-rRNA, 5.8S rRNA, LSU-rRNA)"/>
    <property type="evidence" value="ECO:0007669"/>
    <property type="project" value="TreeGrafter"/>
</dbReference>
<dbReference type="AlphaFoldDB" id="U4L354"/>
<evidence type="ECO:0000256" key="2">
    <source>
        <dbReference type="ARBA" id="ARBA00011003"/>
    </source>
</evidence>
<dbReference type="GO" id="GO:0005634">
    <property type="term" value="C:nucleus"/>
    <property type="evidence" value="ECO:0007669"/>
    <property type="project" value="TreeGrafter"/>
</dbReference>
<dbReference type="Gene3D" id="3.40.50.300">
    <property type="entry name" value="P-loop containing nucleotide triphosphate hydrolases"/>
    <property type="match status" value="1"/>
</dbReference>
<dbReference type="Proteomes" id="UP000018144">
    <property type="component" value="Unassembled WGS sequence"/>
</dbReference>